<gene>
    <name evidence="2" type="ORF">CWB99_10405</name>
</gene>
<dbReference type="Gene3D" id="2.130.10.10">
    <property type="entry name" value="YVTN repeat-like/Quinoprotein amine dehydrogenase"/>
    <property type="match status" value="3"/>
</dbReference>
<evidence type="ECO:0000313" key="2">
    <source>
        <dbReference type="EMBL" id="TMP28845.1"/>
    </source>
</evidence>
<reference evidence="3" key="2">
    <citation type="submission" date="2019-06" db="EMBL/GenBank/DDBJ databases">
        <title>Co-occurence of chitin degradation, pigmentation and bioactivity in marine Pseudoalteromonas.</title>
        <authorList>
            <person name="Sonnenschein E.C."/>
            <person name="Bech P.K."/>
        </authorList>
    </citation>
    <scope>NUCLEOTIDE SEQUENCE [LARGE SCALE GENOMIC DNA]</scope>
    <source>
        <strain evidence="3">S2676</strain>
    </source>
</reference>
<dbReference type="InterPro" id="IPR015943">
    <property type="entry name" value="WD40/YVTN_repeat-like_dom_sf"/>
</dbReference>
<dbReference type="PANTHER" id="PTHR19879">
    <property type="entry name" value="TRANSCRIPTION INITIATION FACTOR TFIID"/>
    <property type="match status" value="1"/>
</dbReference>
<dbReference type="Pfam" id="PF12894">
    <property type="entry name" value="ANAPC4_WD40"/>
    <property type="match status" value="1"/>
</dbReference>
<dbReference type="SUPFAM" id="SSF52540">
    <property type="entry name" value="P-loop containing nucleoside triphosphate hydrolases"/>
    <property type="match status" value="1"/>
</dbReference>
<dbReference type="Gene3D" id="3.40.50.10140">
    <property type="entry name" value="Toll/interleukin-1 receptor homology (TIR) domain"/>
    <property type="match status" value="1"/>
</dbReference>
<dbReference type="InterPro" id="IPR001646">
    <property type="entry name" value="5peptide_repeat"/>
</dbReference>
<dbReference type="PANTHER" id="PTHR19879:SF9">
    <property type="entry name" value="TRANSCRIPTION INITIATION FACTOR TFIID SUBUNIT 5"/>
    <property type="match status" value="1"/>
</dbReference>
<dbReference type="InterPro" id="IPR027417">
    <property type="entry name" value="P-loop_NTPase"/>
</dbReference>
<organism evidence="2 3">
    <name type="scientific">Pseudoalteromonas rubra</name>
    <dbReference type="NCBI Taxonomy" id="43658"/>
    <lineage>
        <taxon>Bacteria</taxon>
        <taxon>Pseudomonadati</taxon>
        <taxon>Pseudomonadota</taxon>
        <taxon>Gammaproteobacteria</taxon>
        <taxon>Alteromonadales</taxon>
        <taxon>Pseudoalteromonadaceae</taxon>
        <taxon>Pseudoalteromonas</taxon>
    </lineage>
</organism>
<dbReference type="InterPro" id="IPR035897">
    <property type="entry name" value="Toll_tir_struct_dom_sf"/>
</dbReference>
<name>A0A5S3WNF6_9GAMM</name>
<dbReference type="Gene3D" id="2.160.20.80">
    <property type="entry name" value="E3 ubiquitin-protein ligase SopA"/>
    <property type="match status" value="1"/>
</dbReference>
<sequence length="1589" mass="178142">MQGLFMSPDQFDSKLQYIRHIVTHHSDEFSTTLTSFLHQLLDFAKETQSFQLEKSKLTESIEAASGSLSSANFRKRVSQLNDILADEDVQAGVWLSNSKSVLSFEFNDDVLSQFVDKQTVDTIRRVNESGAPNTAHLVESTASDVMAGTSPQVMFSYCRGGKKSVLERKREFADLLKGALKHPPADYKTDPKIRLFVDTSGFEVGEDQVAQQDLACEQSAAVVVPYCDSYLYSEPCQRELSFFLSEEGKNHTGKKAIITPFSTVEEEADSRYRNNLVAVPGQHATVLELLESGTDTEIQSYISGLVHALYRHFRKLHTRPPASSEHDIVRTCLMDAAKQQQTLPNTEDPLAAQGSQISHEYGIKIVPYLQEWALSSAPDTTRLFYLLGDFGAGKSTTCQLLANNLTAEYDQAKQRGEAVLPIYLDLKKLLNAFNDVSDSLNAPVEKLLETMLSITGASQVAGEKIIEFVHKHPTVLIFDGFDEVGQKLNDKQQIGLLNKIVGIFPDTVYQQDLQRLQDKPLEQPSQIPLRSRILITCRTHFFSSMEKESAFRHLYYRHDAGEKAGDTTNFQTYYLLPFSKEQIQSYLVKWLGEEEGHKAVEFIERVHDLSGLSERPVMLQFIRQLIPDLMREAEHNPNINAATLYKKLFERAMTRDIEKHWIDTQEKFQLLSRFAVYMWQQKTTELNQQLLVEWFKQHYSQFTQIQVDIQQGRAGISELLQDLFNACLLVRDQQDNYRFAHTSFFEFFLACGLFDLVRTAPPQWQQGFDIFTGELAAGFAAQDQILNRETQQFLIDWRLTANPHYQRQFDRQWQTLQQQACTQHNKQLAFDLWYFAYQSEQDFVQVIRPDWSGVKLQKVDFIHSLDLSGANFSDCLISQSLWRDINLSGCQFSGARLMQCHFAHCMFGSPQSVPASLQFSRFWQCRDVAQICADTYPEQRFNLVMPSPQVDLDSGLRLGLPPSRSDWPVIRFSPDGKSLAFGAKEGGVCIQVIESGVVHQVVQTQGEVESLSYSPNGHWLAFAAAGKVCLLDLEREQIQDVAQADSGAQAMNFSPDSRSLVFSNRGTVNELDINSGKVRELAKAEGRILTLSYNPDGDTLAYAGCDNKVWLHSIETGVEREVAQAYDWIRDLSYRPDGCELAFLSDDGMVNILNTVNGAVDEAVQPREWTSCLNYHPDGRLLTYGGALGVHTLDIEHADISNIVSAEREVVDLSYSPDGSQLALAGIDGNTSLLDISTNEYRDLIQQLISVQSHSYSPDGRFLAFGGSDGWVRIVNLATGEIEVVECIGEVITLLTYDADGCSLAIVGNYGVIYIMELARGKARKVTLIEERIKSLHFSPDGSSLICADHFGTLTKLECVTGIKNEIVEIDHVWKLSLSPDGYSLAFADHDDQISIVNLVSGQVLELGKVNVDTMSLCFWPDGCSLVLGDDDGGIWLLDIASGEVSELAQVCEPVLNLCFNPDGSALIYRGKSGKIKSLEIASGKVQEVTQAHGGILNYSPDGLFLTLQGAGGGLKLLHKDYQLDIRVCEDSYFIFADNQLIKTGGESWRYLTGVNPQENRYCEFIDPTSHPDWADLAKPYNLLTNTRL</sequence>
<protein>
    <recommendedName>
        <fullName evidence="1">Anaphase-promoting complex subunit 4-like WD40 domain-containing protein</fullName>
    </recommendedName>
</protein>
<dbReference type="Pfam" id="PF00805">
    <property type="entry name" value="Pentapeptide"/>
    <property type="match status" value="1"/>
</dbReference>
<accession>A0A5S3WNF6</accession>
<feature type="domain" description="Anaphase-promoting complex subunit 4-like WD40" evidence="1">
    <location>
        <begin position="1091"/>
        <end position="1175"/>
    </location>
</feature>
<dbReference type="SUPFAM" id="SSF141571">
    <property type="entry name" value="Pentapeptide repeat-like"/>
    <property type="match status" value="1"/>
</dbReference>
<comment type="caution">
    <text evidence="2">The sequence shown here is derived from an EMBL/GenBank/DDBJ whole genome shotgun (WGS) entry which is preliminary data.</text>
</comment>
<dbReference type="OrthoDB" id="235631at2"/>
<dbReference type="Gene3D" id="3.40.50.300">
    <property type="entry name" value="P-loop containing nucleotide triphosphate hydrolases"/>
    <property type="match status" value="1"/>
</dbReference>
<dbReference type="SMART" id="SM00320">
    <property type="entry name" value="WD40"/>
    <property type="match status" value="8"/>
</dbReference>
<dbReference type="SUPFAM" id="SSF82171">
    <property type="entry name" value="DPP6 N-terminal domain-like"/>
    <property type="match status" value="2"/>
</dbReference>
<dbReference type="Proteomes" id="UP000310249">
    <property type="component" value="Unassembled WGS sequence"/>
</dbReference>
<reference evidence="2 3" key="1">
    <citation type="submission" date="2018-01" db="EMBL/GenBank/DDBJ databases">
        <authorList>
            <person name="Paulsen S."/>
            <person name="Gram L.K."/>
        </authorList>
    </citation>
    <scope>NUCLEOTIDE SEQUENCE [LARGE SCALE GENOMIC DNA]</scope>
    <source>
        <strain evidence="2 3">S2676</strain>
    </source>
</reference>
<evidence type="ECO:0000313" key="3">
    <source>
        <dbReference type="Proteomes" id="UP000310249"/>
    </source>
</evidence>
<dbReference type="EMBL" id="PNCI01000020">
    <property type="protein sequence ID" value="TMP28845.1"/>
    <property type="molecule type" value="Genomic_DNA"/>
</dbReference>
<proteinExistence type="predicted"/>
<dbReference type="InterPro" id="IPR024977">
    <property type="entry name" value="Apc4-like_WD40_dom"/>
</dbReference>
<evidence type="ECO:0000259" key="1">
    <source>
        <dbReference type="Pfam" id="PF12894"/>
    </source>
</evidence>
<dbReference type="InterPro" id="IPR001680">
    <property type="entry name" value="WD40_rpt"/>
</dbReference>